<evidence type="ECO:0000313" key="2">
    <source>
        <dbReference type="EMBL" id="GJT11502.1"/>
    </source>
</evidence>
<evidence type="ECO:0000256" key="1">
    <source>
        <dbReference type="SAM" id="MobiDB-lite"/>
    </source>
</evidence>
<reference evidence="2" key="2">
    <citation type="submission" date="2022-01" db="EMBL/GenBank/DDBJ databases">
        <authorList>
            <person name="Yamashiro T."/>
            <person name="Shiraishi A."/>
            <person name="Satake H."/>
            <person name="Nakayama K."/>
        </authorList>
    </citation>
    <scope>NUCLEOTIDE SEQUENCE</scope>
</reference>
<sequence>MFDPQYFFLPEEILPPQKRTRFLSSSSTNPSSPPQVFEIGENYHGAPDTSYARHEEHIVDILNHIDELCLDHVEEMEDNVEGLVDGRVIIQQDFDKLKTRLQEDPSGSIADFREQMGHNDKIALARFRISTLELIIEDIQVRSMYVMVVYPMSCITTTHISLSPSSSVGSSSPVSSSTPSSPDYPFDKLSKWSLKSEPILEKPNESDAC</sequence>
<proteinExistence type="predicted"/>
<name>A0ABQ5BCQ8_9ASTR</name>
<feature type="compositionally biased region" description="Low complexity" evidence="1">
    <location>
        <begin position="166"/>
        <end position="181"/>
    </location>
</feature>
<dbReference type="Proteomes" id="UP001151760">
    <property type="component" value="Unassembled WGS sequence"/>
</dbReference>
<evidence type="ECO:0000313" key="3">
    <source>
        <dbReference type="Proteomes" id="UP001151760"/>
    </source>
</evidence>
<accession>A0ABQ5BCQ8</accession>
<dbReference type="EMBL" id="BQNB010013072">
    <property type="protein sequence ID" value="GJT11502.1"/>
    <property type="molecule type" value="Genomic_DNA"/>
</dbReference>
<keyword evidence="3" id="KW-1185">Reference proteome</keyword>
<feature type="region of interest" description="Disordered" evidence="1">
    <location>
        <begin position="20"/>
        <end position="43"/>
    </location>
</feature>
<feature type="region of interest" description="Disordered" evidence="1">
    <location>
        <begin position="166"/>
        <end position="185"/>
    </location>
</feature>
<comment type="caution">
    <text evidence="2">The sequence shown here is derived from an EMBL/GenBank/DDBJ whole genome shotgun (WGS) entry which is preliminary data.</text>
</comment>
<organism evidence="2 3">
    <name type="scientific">Tanacetum coccineum</name>
    <dbReference type="NCBI Taxonomy" id="301880"/>
    <lineage>
        <taxon>Eukaryota</taxon>
        <taxon>Viridiplantae</taxon>
        <taxon>Streptophyta</taxon>
        <taxon>Embryophyta</taxon>
        <taxon>Tracheophyta</taxon>
        <taxon>Spermatophyta</taxon>
        <taxon>Magnoliopsida</taxon>
        <taxon>eudicotyledons</taxon>
        <taxon>Gunneridae</taxon>
        <taxon>Pentapetalae</taxon>
        <taxon>asterids</taxon>
        <taxon>campanulids</taxon>
        <taxon>Asterales</taxon>
        <taxon>Asteraceae</taxon>
        <taxon>Asteroideae</taxon>
        <taxon>Anthemideae</taxon>
        <taxon>Anthemidinae</taxon>
        <taxon>Tanacetum</taxon>
    </lineage>
</organism>
<gene>
    <name evidence="2" type="ORF">Tco_0858544</name>
</gene>
<reference evidence="2" key="1">
    <citation type="journal article" date="2022" name="Int. J. Mol. Sci.">
        <title>Draft Genome of Tanacetum Coccineum: Genomic Comparison of Closely Related Tanacetum-Family Plants.</title>
        <authorList>
            <person name="Yamashiro T."/>
            <person name="Shiraishi A."/>
            <person name="Nakayama K."/>
            <person name="Satake H."/>
        </authorList>
    </citation>
    <scope>NUCLEOTIDE SEQUENCE</scope>
</reference>
<protein>
    <submittedName>
        <fullName evidence="2">Uncharacterized protein</fullName>
    </submittedName>
</protein>